<comment type="caution">
    <text evidence="8">The sequence shown here is derived from an EMBL/GenBank/DDBJ whole genome shotgun (WGS) entry which is preliminary data.</text>
</comment>
<keyword evidence="3" id="KW-1003">Cell membrane</keyword>
<keyword evidence="6" id="KW-0472">Membrane</keyword>
<evidence type="ECO:0000256" key="1">
    <source>
        <dbReference type="ARBA" id="ARBA00004236"/>
    </source>
</evidence>
<sequence>MILSFFSLLFIVLGVVLVFCWEAYFNSMFHKELTLANDGTQQYKNWIETPIDINFEAYLFNWTNSDEFQELQKKHKKNLPKLKFEQIGPFHYAERHTRSNVVFNANYTISFNTVRKWIFDSVKTNLSLDTEITAVNPIALAVANVVKDQPYLIQRCFIFLWSSLLLSKKKMLH</sequence>
<dbReference type="GO" id="GO:0005886">
    <property type="term" value="C:plasma membrane"/>
    <property type="evidence" value="ECO:0007669"/>
    <property type="project" value="UniProtKB-SubCell"/>
</dbReference>
<name>A0ABD2NJ96_9CUCU</name>
<gene>
    <name evidence="8" type="ORF">HHI36_016124</name>
</gene>
<dbReference type="PANTHER" id="PTHR11923">
    <property type="entry name" value="SCAVENGER RECEPTOR CLASS B TYPE-1 SR-B1"/>
    <property type="match status" value="1"/>
</dbReference>
<evidence type="ECO:0000256" key="6">
    <source>
        <dbReference type="ARBA" id="ARBA00023136"/>
    </source>
</evidence>
<evidence type="ECO:0000256" key="7">
    <source>
        <dbReference type="ARBA" id="ARBA00023180"/>
    </source>
</evidence>
<dbReference type="EMBL" id="JABFTP020000124">
    <property type="protein sequence ID" value="KAL3278579.1"/>
    <property type="molecule type" value="Genomic_DNA"/>
</dbReference>
<evidence type="ECO:0000256" key="4">
    <source>
        <dbReference type="ARBA" id="ARBA00022692"/>
    </source>
</evidence>
<keyword evidence="7" id="KW-0325">Glycoprotein</keyword>
<evidence type="ECO:0000256" key="2">
    <source>
        <dbReference type="ARBA" id="ARBA00010532"/>
    </source>
</evidence>
<evidence type="ECO:0000256" key="3">
    <source>
        <dbReference type="ARBA" id="ARBA00022475"/>
    </source>
</evidence>
<evidence type="ECO:0000313" key="8">
    <source>
        <dbReference type="EMBL" id="KAL3278579.1"/>
    </source>
</evidence>
<keyword evidence="9" id="KW-1185">Reference proteome</keyword>
<protein>
    <submittedName>
        <fullName evidence="8">Uncharacterized protein</fullName>
    </submittedName>
</protein>
<comment type="subcellular location">
    <subcellularLocation>
        <location evidence="1">Cell membrane</location>
    </subcellularLocation>
</comment>
<keyword evidence="4" id="KW-0812">Transmembrane</keyword>
<dbReference type="InterPro" id="IPR002159">
    <property type="entry name" value="CD36_fam"/>
</dbReference>
<dbReference type="AlphaFoldDB" id="A0ABD2NJ96"/>
<comment type="similarity">
    <text evidence="2">Belongs to the CD36 family.</text>
</comment>
<dbReference type="Proteomes" id="UP001516400">
    <property type="component" value="Unassembled WGS sequence"/>
</dbReference>
<dbReference type="PANTHER" id="PTHR11923:SF93">
    <property type="entry name" value="GH07959P-RELATED"/>
    <property type="match status" value="1"/>
</dbReference>
<accession>A0ABD2NJ96</accession>
<evidence type="ECO:0000256" key="5">
    <source>
        <dbReference type="ARBA" id="ARBA00022989"/>
    </source>
</evidence>
<keyword evidence="5" id="KW-1133">Transmembrane helix</keyword>
<evidence type="ECO:0000313" key="9">
    <source>
        <dbReference type="Proteomes" id="UP001516400"/>
    </source>
</evidence>
<proteinExistence type="inferred from homology"/>
<dbReference type="Pfam" id="PF01130">
    <property type="entry name" value="CD36"/>
    <property type="match status" value="1"/>
</dbReference>
<reference evidence="8 9" key="1">
    <citation type="journal article" date="2021" name="BMC Biol.">
        <title>Horizontally acquired antibacterial genes associated with adaptive radiation of ladybird beetles.</title>
        <authorList>
            <person name="Li H.S."/>
            <person name="Tang X.F."/>
            <person name="Huang Y.H."/>
            <person name="Xu Z.Y."/>
            <person name="Chen M.L."/>
            <person name="Du X.Y."/>
            <person name="Qiu B.Y."/>
            <person name="Chen P.T."/>
            <person name="Zhang W."/>
            <person name="Slipinski A."/>
            <person name="Escalona H.E."/>
            <person name="Waterhouse R.M."/>
            <person name="Zwick A."/>
            <person name="Pang H."/>
        </authorList>
    </citation>
    <scope>NUCLEOTIDE SEQUENCE [LARGE SCALE GENOMIC DNA]</scope>
    <source>
        <strain evidence="8">SYSU2018</strain>
    </source>
</reference>
<organism evidence="8 9">
    <name type="scientific">Cryptolaemus montrouzieri</name>
    <dbReference type="NCBI Taxonomy" id="559131"/>
    <lineage>
        <taxon>Eukaryota</taxon>
        <taxon>Metazoa</taxon>
        <taxon>Ecdysozoa</taxon>
        <taxon>Arthropoda</taxon>
        <taxon>Hexapoda</taxon>
        <taxon>Insecta</taxon>
        <taxon>Pterygota</taxon>
        <taxon>Neoptera</taxon>
        <taxon>Endopterygota</taxon>
        <taxon>Coleoptera</taxon>
        <taxon>Polyphaga</taxon>
        <taxon>Cucujiformia</taxon>
        <taxon>Coccinelloidea</taxon>
        <taxon>Coccinellidae</taxon>
        <taxon>Scymninae</taxon>
        <taxon>Scymnini</taxon>
        <taxon>Cryptolaemus</taxon>
    </lineage>
</organism>